<dbReference type="PANTHER" id="PTHR11802:SF404">
    <property type="entry name" value="CARBOXYPEPTIDASE"/>
    <property type="match status" value="1"/>
</dbReference>
<evidence type="ECO:0000256" key="2">
    <source>
        <dbReference type="ARBA" id="ARBA00022645"/>
    </source>
</evidence>
<feature type="signal peptide" evidence="6">
    <location>
        <begin position="1"/>
        <end position="25"/>
    </location>
</feature>
<dbReference type="KEGG" id="tmn:UCRPA7_2696"/>
<dbReference type="PRINTS" id="PR00724">
    <property type="entry name" value="CRBOXYPTASEC"/>
</dbReference>
<dbReference type="GeneID" id="19322970"/>
<dbReference type="Pfam" id="PF00450">
    <property type="entry name" value="Peptidase_S10"/>
    <property type="match status" value="1"/>
</dbReference>
<keyword evidence="8" id="KW-1185">Reference proteome</keyword>
<evidence type="ECO:0000313" key="7">
    <source>
        <dbReference type="EMBL" id="EOO01817.1"/>
    </source>
</evidence>
<evidence type="ECO:0000313" key="8">
    <source>
        <dbReference type="Proteomes" id="UP000014074"/>
    </source>
</evidence>
<evidence type="ECO:0000256" key="3">
    <source>
        <dbReference type="ARBA" id="ARBA00022670"/>
    </source>
</evidence>
<dbReference type="Proteomes" id="UP000014074">
    <property type="component" value="Unassembled WGS sequence"/>
</dbReference>
<reference evidence="8" key="1">
    <citation type="journal article" date="2013" name="Genome Announc.">
        <title>Draft genome sequence of the ascomycete Phaeoacremonium aleophilum strain UCR-PA7, a causal agent of the esca disease complex in grapevines.</title>
        <authorList>
            <person name="Blanco-Ulate B."/>
            <person name="Rolshausen P."/>
            <person name="Cantu D."/>
        </authorList>
    </citation>
    <scope>NUCLEOTIDE SEQUENCE [LARGE SCALE GENOMIC DNA]</scope>
    <source>
        <strain evidence="8">UCR-PA7</strain>
    </source>
</reference>
<dbReference type="OrthoDB" id="443318at2759"/>
<sequence length="682" mass="73171">MPSFPCFLVTAISLLSLLYASPCLAQFPRPFANLTTFTSPVDPNITVSYKVPRNVCATVFDTQQQYTGWVNVPGDFPTNIFFWFVSAREPTSQLTVWLNGGPGSGSMFGFFDEVGPCEVVEKGANQLDTAARTWGWDRASNMLFIDQPNQVGFSYDTPTNGSLNLVTSNWTFGPEPVPHSLTPAVFLNGTFASMNSSHTPNTTQIAAKAIWHMMQGFLSAFPEYNPPGDSSLGVNLFGESYGGRYAPIYAETWEEENARLVESFNTTTNTTNTNVTGIDIHLVSVGIVNGCVDDLVQGPHYVSMAVNNSYGLQLLSPVYAALANGSFYNENGCRDLILQCRTAVLVSDPDNLGNVEEVSSICRAAQTQCESQLYGPYSESGRSVYDIAHYTPDAFPASTYIEYLNTRKVQEAIGAVINYTDTNAAVNTAFRSTGDMERGETLPALATLLASGVRVGLIYGDRDYICNWMGGEAVSLDIANRVGGDYAFRFPITGYAPIIVNDSYIGGVVRQYGNLSFSRVYQSGHFVPASQPETAFQIFARIIMGNSVSTGEAVDLAAYNTTGELNATETLELPDSPTPTCYLRAIPSSCPQTQVDALLKGEGVVVNGVWYSAYSDWPGATVTSSADGSSSTTASSASQTLTGLFTATATPKSGVVRSADARGSLGVVVLCMVAAVAGLFYA</sequence>
<keyword evidence="6" id="KW-0732">Signal</keyword>
<dbReference type="InterPro" id="IPR029058">
    <property type="entry name" value="AB_hydrolase_fold"/>
</dbReference>
<proteinExistence type="inferred from homology"/>
<dbReference type="InterPro" id="IPR018202">
    <property type="entry name" value="Ser_caboxypep_ser_AS"/>
</dbReference>
<keyword evidence="5" id="KW-0325">Glycoprotein</keyword>
<dbReference type="AlphaFoldDB" id="R8BR42"/>
<gene>
    <name evidence="7" type="ORF">UCRPA7_2696</name>
</gene>
<organism evidence="7 8">
    <name type="scientific">Phaeoacremonium minimum (strain UCR-PA7)</name>
    <name type="common">Esca disease fungus</name>
    <name type="synonym">Togninia minima</name>
    <dbReference type="NCBI Taxonomy" id="1286976"/>
    <lineage>
        <taxon>Eukaryota</taxon>
        <taxon>Fungi</taxon>
        <taxon>Dikarya</taxon>
        <taxon>Ascomycota</taxon>
        <taxon>Pezizomycotina</taxon>
        <taxon>Sordariomycetes</taxon>
        <taxon>Sordariomycetidae</taxon>
        <taxon>Togniniales</taxon>
        <taxon>Togniniaceae</taxon>
        <taxon>Phaeoacremonium</taxon>
    </lineage>
</organism>
<dbReference type="InterPro" id="IPR001563">
    <property type="entry name" value="Peptidase_S10"/>
</dbReference>
<evidence type="ECO:0000256" key="6">
    <source>
        <dbReference type="RuleBase" id="RU361156"/>
    </source>
</evidence>
<name>R8BR42_PHAM7</name>
<keyword evidence="4 6" id="KW-0378">Hydrolase</keyword>
<dbReference type="HOGENOM" id="CLU_008523_10_3_1"/>
<evidence type="ECO:0000256" key="1">
    <source>
        <dbReference type="ARBA" id="ARBA00009431"/>
    </source>
</evidence>
<dbReference type="eggNOG" id="KOG1282">
    <property type="taxonomic scope" value="Eukaryota"/>
</dbReference>
<dbReference type="SUPFAM" id="SSF53474">
    <property type="entry name" value="alpha/beta-Hydrolases"/>
    <property type="match status" value="1"/>
</dbReference>
<dbReference type="GO" id="GO:0004185">
    <property type="term" value="F:serine-type carboxypeptidase activity"/>
    <property type="evidence" value="ECO:0007669"/>
    <property type="project" value="UniProtKB-UniRule"/>
</dbReference>
<feature type="chain" id="PRO_5005145892" description="Carboxypeptidase" evidence="6">
    <location>
        <begin position="26"/>
        <end position="682"/>
    </location>
</feature>
<dbReference type="InterPro" id="IPR033124">
    <property type="entry name" value="Ser_caboxypep_his_AS"/>
</dbReference>
<keyword evidence="2 6" id="KW-0121">Carboxypeptidase</keyword>
<keyword evidence="3 6" id="KW-0645">Protease</keyword>
<evidence type="ECO:0000256" key="5">
    <source>
        <dbReference type="ARBA" id="ARBA00023180"/>
    </source>
</evidence>
<dbReference type="RefSeq" id="XP_007913493.1">
    <property type="nucleotide sequence ID" value="XM_007915302.1"/>
</dbReference>
<accession>R8BR42</accession>
<dbReference type="PANTHER" id="PTHR11802">
    <property type="entry name" value="SERINE PROTEASE FAMILY S10 SERINE CARBOXYPEPTIDASE"/>
    <property type="match status" value="1"/>
</dbReference>
<dbReference type="EC" id="3.4.16.-" evidence="6"/>
<evidence type="ECO:0000256" key="4">
    <source>
        <dbReference type="ARBA" id="ARBA00022801"/>
    </source>
</evidence>
<dbReference type="PROSITE" id="PS00560">
    <property type="entry name" value="CARBOXYPEPT_SER_HIS"/>
    <property type="match status" value="1"/>
</dbReference>
<dbReference type="Gene3D" id="3.40.50.1820">
    <property type="entry name" value="alpha/beta hydrolase"/>
    <property type="match status" value="1"/>
</dbReference>
<dbReference type="GO" id="GO:0006508">
    <property type="term" value="P:proteolysis"/>
    <property type="evidence" value="ECO:0007669"/>
    <property type="project" value="UniProtKB-KW"/>
</dbReference>
<comment type="similarity">
    <text evidence="1 6">Belongs to the peptidase S10 family.</text>
</comment>
<dbReference type="EMBL" id="KB932957">
    <property type="protein sequence ID" value="EOO01817.1"/>
    <property type="molecule type" value="Genomic_DNA"/>
</dbReference>
<protein>
    <recommendedName>
        <fullName evidence="6">Carboxypeptidase</fullName>
        <ecNumber evidence="6">3.4.16.-</ecNumber>
    </recommendedName>
</protein>
<dbReference type="PROSITE" id="PS00131">
    <property type="entry name" value="CARBOXYPEPT_SER_SER"/>
    <property type="match status" value="1"/>
</dbReference>
<dbReference type="GO" id="GO:0000324">
    <property type="term" value="C:fungal-type vacuole"/>
    <property type="evidence" value="ECO:0007669"/>
    <property type="project" value="TreeGrafter"/>
</dbReference>
<dbReference type="MEROPS" id="S10.016"/>